<dbReference type="InterPro" id="IPR017871">
    <property type="entry name" value="ABC_transporter-like_CS"/>
</dbReference>
<dbReference type="PANTHER" id="PTHR30028">
    <property type="entry name" value="UPF0014 INNER MEMBRANE PROTEIN YBBM-RELATED"/>
    <property type="match status" value="1"/>
</dbReference>
<dbReference type="Pfam" id="PF03649">
    <property type="entry name" value="UPF0014"/>
    <property type="match status" value="2"/>
</dbReference>
<feature type="disulfide bond" evidence="7">
    <location>
        <begin position="491"/>
        <end position="517"/>
    </location>
</feature>
<feature type="transmembrane region" description="Helical" evidence="9">
    <location>
        <begin position="54"/>
        <end position="74"/>
    </location>
</feature>
<evidence type="ECO:0000256" key="4">
    <source>
        <dbReference type="ARBA" id="ARBA00022989"/>
    </source>
</evidence>
<dbReference type="PROSITE" id="PS00211">
    <property type="entry name" value="ABC_TRANSPORTER_1"/>
    <property type="match status" value="1"/>
</dbReference>
<evidence type="ECO:0000256" key="8">
    <source>
        <dbReference type="SAM" id="Coils"/>
    </source>
</evidence>
<gene>
    <name evidence="11" type="ORF">PCOR1329_LOCUS53477</name>
</gene>
<keyword evidence="8" id="KW-0175">Coiled coil</keyword>
<comment type="subcellular location">
    <subcellularLocation>
        <location evidence="1">Membrane</location>
        <topology evidence="1">Multi-pass membrane protein</topology>
    </subcellularLocation>
</comment>
<evidence type="ECO:0000256" key="1">
    <source>
        <dbReference type="ARBA" id="ARBA00004141"/>
    </source>
</evidence>
<evidence type="ECO:0000256" key="2">
    <source>
        <dbReference type="ARBA" id="ARBA00005268"/>
    </source>
</evidence>
<dbReference type="SMART" id="SM00018">
    <property type="entry name" value="PD"/>
    <property type="match status" value="1"/>
</dbReference>
<feature type="coiled-coil region" evidence="8">
    <location>
        <begin position="672"/>
        <end position="699"/>
    </location>
</feature>
<dbReference type="PANTHER" id="PTHR30028:SF0">
    <property type="entry name" value="PROTEIN ALUMINUM SENSITIVE 3"/>
    <property type="match status" value="1"/>
</dbReference>
<dbReference type="Pfam" id="PF00088">
    <property type="entry name" value="Trefoil"/>
    <property type="match status" value="1"/>
</dbReference>
<evidence type="ECO:0000256" key="6">
    <source>
        <dbReference type="ARBA" id="ARBA00023157"/>
    </source>
</evidence>
<comment type="caution">
    <text evidence="7">Lacks conserved residue(s) required for the propagation of feature annotation.</text>
</comment>
<name>A0ABN9V0H0_9DINO</name>
<evidence type="ECO:0000313" key="12">
    <source>
        <dbReference type="Proteomes" id="UP001189429"/>
    </source>
</evidence>
<proteinExistence type="inferred from homology"/>
<evidence type="ECO:0000259" key="10">
    <source>
        <dbReference type="PROSITE" id="PS51448"/>
    </source>
</evidence>
<protein>
    <recommendedName>
        <fullName evidence="10">P-type domain-containing protein</fullName>
    </recommendedName>
</protein>
<dbReference type="Proteomes" id="UP001189429">
    <property type="component" value="Unassembled WGS sequence"/>
</dbReference>
<dbReference type="InterPro" id="IPR044913">
    <property type="entry name" value="P_trefoil_dom_sf"/>
</dbReference>
<evidence type="ECO:0000256" key="5">
    <source>
        <dbReference type="ARBA" id="ARBA00023136"/>
    </source>
</evidence>
<dbReference type="InterPro" id="IPR027417">
    <property type="entry name" value="P-loop_NTPase"/>
</dbReference>
<feature type="transmembrane region" description="Helical" evidence="9">
    <location>
        <begin position="191"/>
        <end position="215"/>
    </location>
</feature>
<dbReference type="CDD" id="cd00111">
    <property type="entry name" value="Trefoil"/>
    <property type="match status" value="1"/>
</dbReference>
<accession>A0ABN9V0H0</accession>
<sequence>MVAPPMDGPDWVALALAATEGVIPVPWTHLLIACGVVVAESALAHFLEVGLADQLLVAGVRAFVQLNLLGYVLAPIFNSDSAPKVTYPNLFRDAVATTTLALFATGVVMMLIVMPSPWYDAHYLIPVDQVEVLLSFGANQWEAIWPGFTNIFRTALIPAINGMNVIGLVSIPGMMTGQILGGSPPETAARYQIVITFLISGSNFISVLCIMLLAVRSVFDARGRLDSERLTEQRRLNVAQLFSPAAWRKRRERRAGAAAGAEAAGRGVPLLEEAGRTAVELREVKAYAAPADEVLLDVGIDGLIGGSRRVAVSLELHPGEIAVVMGPSGVGKSTVLRLLSDLQPWRGGSASLRGARAADMRAQDWRRDVLYVHQSKSALLGCPRDLVASVQRFKSRAGLAPLGLEPLLEEFGLCPAREYLDKPWGKLSGGESQRAMLAIGLAARIGSHSQPDLLFPRAPGGQRLAEPDRLPAVGVGAWSSAAGLVLLAENCHPAPDAIEDCGHDGITEAECQEKGCCYDDTSSIWCSRAATSEGGRGERNQGPGLGFHDLSFDCDPLAPTAQSKGEKTGRSPLWTPGPIPEAVADLSDAGSPMLAWAILRIQQDNELLSDRLKTMTDAVKACVVDAKIVAPTVVVQKNAECLHLELGQYARAQRPRYLGLPMPREDIELASLGAYNKRISATEGEVAELTRRVATSEAEQLRHRQAIDEINRALALAEASFPVVDLAAEAAFEYDSAVFPVSCSDLQEGLLTFEGASIAKLEIGASASAQATVEWHRPLAMAKGIDRSAVDERPDAADVFDRAVAAEAPHGNPSISGASFEGPSTTIAVDPIINDVQGIPSILQPRQMPSGPRQRKRLDDIFYDRPELDDFDQWLAWCAPSTLAQFSPRDCEYEFEGTDNDAYGAVRRPYAEDIVALRGRPDALPEQT</sequence>
<keyword evidence="4 9" id="KW-1133">Transmembrane helix</keyword>
<reference evidence="11" key="1">
    <citation type="submission" date="2023-10" db="EMBL/GenBank/DDBJ databases">
        <authorList>
            <person name="Chen Y."/>
            <person name="Shah S."/>
            <person name="Dougan E. K."/>
            <person name="Thang M."/>
            <person name="Chan C."/>
        </authorList>
    </citation>
    <scope>NUCLEOTIDE SEQUENCE [LARGE SCALE GENOMIC DNA]</scope>
</reference>
<dbReference type="SUPFAM" id="SSF57492">
    <property type="entry name" value="Trefoil"/>
    <property type="match status" value="1"/>
</dbReference>
<dbReference type="Pfam" id="PF00005">
    <property type="entry name" value="ABC_tran"/>
    <property type="match status" value="1"/>
</dbReference>
<keyword evidence="12" id="KW-1185">Reference proteome</keyword>
<comment type="similarity">
    <text evidence="2">Belongs to the UPF0014 family.</text>
</comment>
<feature type="domain" description="P-type" evidence="10">
    <location>
        <begin position="489"/>
        <end position="530"/>
    </location>
</feature>
<keyword evidence="5 9" id="KW-0472">Membrane</keyword>
<dbReference type="EMBL" id="CAUYUJ010016518">
    <property type="protein sequence ID" value="CAK0866234.1"/>
    <property type="molecule type" value="Genomic_DNA"/>
</dbReference>
<dbReference type="InterPro" id="IPR003439">
    <property type="entry name" value="ABC_transporter-like_ATP-bd"/>
</dbReference>
<dbReference type="Gene3D" id="3.40.50.300">
    <property type="entry name" value="P-loop containing nucleotide triphosphate hydrolases"/>
    <property type="match status" value="1"/>
</dbReference>
<dbReference type="InterPro" id="IPR000515">
    <property type="entry name" value="MetI-like"/>
</dbReference>
<evidence type="ECO:0000256" key="3">
    <source>
        <dbReference type="ARBA" id="ARBA00022692"/>
    </source>
</evidence>
<dbReference type="Gene3D" id="4.10.110.10">
    <property type="entry name" value="Spasmolytic Protein, domain 1"/>
    <property type="match status" value="1"/>
</dbReference>
<dbReference type="SUPFAM" id="SSF52540">
    <property type="entry name" value="P-loop containing nucleoside triphosphate hydrolases"/>
    <property type="match status" value="1"/>
</dbReference>
<feature type="transmembrane region" description="Helical" evidence="9">
    <location>
        <begin position="94"/>
        <end position="114"/>
    </location>
</feature>
<organism evidence="11 12">
    <name type="scientific">Prorocentrum cordatum</name>
    <dbReference type="NCBI Taxonomy" id="2364126"/>
    <lineage>
        <taxon>Eukaryota</taxon>
        <taxon>Sar</taxon>
        <taxon>Alveolata</taxon>
        <taxon>Dinophyceae</taxon>
        <taxon>Prorocentrales</taxon>
        <taxon>Prorocentraceae</taxon>
        <taxon>Prorocentrum</taxon>
    </lineage>
</organism>
<dbReference type="InterPro" id="IPR005226">
    <property type="entry name" value="UPF0014_fam"/>
</dbReference>
<evidence type="ECO:0000256" key="9">
    <source>
        <dbReference type="SAM" id="Phobius"/>
    </source>
</evidence>
<dbReference type="InterPro" id="IPR000519">
    <property type="entry name" value="P_trefoil_dom"/>
</dbReference>
<feature type="transmembrane region" description="Helical" evidence="9">
    <location>
        <begin position="151"/>
        <end position="171"/>
    </location>
</feature>
<feature type="disulfide bond" evidence="7">
    <location>
        <begin position="501"/>
        <end position="516"/>
    </location>
</feature>
<keyword evidence="3 9" id="KW-0812">Transmembrane</keyword>
<comment type="caution">
    <text evidence="11">The sequence shown here is derived from an EMBL/GenBank/DDBJ whole genome shotgun (WGS) entry which is preliminary data.</text>
</comment>
<evidence type="ECO:0000256" key="7">
    <source>
        <dbReference type="PROSITE-ProRule" id="PRU00779"/>
    </source>
</evidence>
<dbReference type="CDD" id="cd06261">
    <property type="entry name" value="TM_PBP2"/>
    <property type="match status" value="1"/>
</dbReference>
<keyword evidence="6 7" id="KW-1015">Disulfide bond</keyword>
<evidence type="ECO:0000313" key="11">
    <source>
        <dbReference type="EMBL" id="CAK0866234.1"/>
    </source>
</evidence>
<dbReference type="PROSITE" id="PS51448">
    <property type="entry name" value="P_TREFOIL_2"/>
    <property type="match status" value="1"/>
</dbReference>